<dbReference type="SUPFAM" id="SSF56281">
    <property type="entry name" value="Metallo-hydrolase/oxidoreductase"/>
    <property type="match status" value="1"/>
</dbReference>
<comment type="caution">
    <text evidence="3">The sequence shown here is derived from an EMBL/GenBank/DDBJ whole genome shotgun (WGS) entry which is preliminary data.</text>
</comment>
<protein>
    <submittedName>
        <fullName evidence="3">Metallo-beta-lactamase domain protein</fullName>
        <ecNumber evidence="3">3.-.-.-</ecNumber>
    </submittedName>
</protein>
<name>D7V0S2_LISGR</name>
<dbReference type="EC" id="3.-.-.-" evidence="3"/>
<dbReference type="CDD" id="cd07716">
    <property type="entry name" value="RNaseZ_short-form-like_MBL-fold"/>
    <property type="match status" value="1"/>
</dbReference>
<dbReference type="EMBL" id="ACCR02000005">
    <property type="protein sequence ID" value="EFI83154.1"/>
    <property type="molecule type" value="Genomic_DNA"/>
</dbReference>
<evidence type="ECO:0000313" key="3">
    <source>
        <dbReference type="EMBL" id="EFI83154.1"/>
    </source>
</evidence>
<feature type="domain" description="Metallo-beta-lactamase" evidence="2">
    <location>
        <begin position="40"/>
        <end position="226"/>
    </location>
</feature>
<dbReference type="SMART" id="SM00849">
    <property type="entry name" value="Lactamase_B"/>
    <property type="match status" value="1"/>
</dbReference>
<dbReference type="STRING" id="525367.HMPREF0556_11839"/>
<dbReference type="AlphaFoldDB" id="D7V0S2"/>
<reference evidence="3" key="1">
    <citation type="submission" date="2010-06" db="EMBL/GenBank/DDBJ databases">
        <authorList>
            <person name="Muzny D."/>
            <person name="Qin X."/>
            <person name="Buhay C."/>
            <person name="Dugan-Rocha S."/>
            <person name="Ding Y."/>
            <person name="Chen G."/>
            <person name="Hawes A."/>
            <person name="Holder M."/>
            <person name="Jhangiani S."/>
            <person name="Johnson A."/>
            <person name="Khan Z."/>
            <person name="Li Z."/>
            <person name="Liu W."/>
            <person name="Liu X."/>
            <person name="Perez L."/>
            <person name="Shen H."/>
            <person name="Wang Q."/>
            <person name="Watt J."/>
            <person name="Xi L."/>
            <person name="Xin Y."/>
            <person name="Zhou J."/>
            <person name="Deng J."/>
            <person name="Jiang H."/>
            <person name="Liu Y."/>
            <person name="Qu J."/>
            <person name="Song X.-Z."/>
            <person name="Zhang L."/>
            <person name="Villasana D."/>
            <person name="Johnson A."/>
            <person name="Liu J."/>
            <person name="Liyanage D."/>
            <person name="Lorensuhewa L."/>
            <person name="Robinson T."/>
            <person name="Song A."/>
            <person name="Song B.-B."/>
            <person name="Dinh H."/>
            <person name="Thornton R."/>
            <person name="Coyle M."/>
            <person name="Francisco L."/>
            <person name="Jackson L."/>
            <person name="Javaid M."/>
            <person name="Korchina V."/>
            <person name="Kovar C."/>
            <person name="Mata R."/>
            <person name="Mathew T."/>
            <person name="Ngo R."/>
            <person name="Nguyen L."/>
            <person name="Nguyen N."/>
            <person name="Okwuonu G."/>
            <person name="Ongeri F."/>
            <person name="Pham C."/>
            <person name="Simmons D."/>
            <person name="Wilczek-Boney K."/>
            <person name="Hale W."/>
            <person name="Jakkamsetti A."/>
            <person name="Pham P."/>
            <person name="Ruth R."/>
            <person name="San Lucas F."/>
            <person name="Warren J."/>
            <person name="Zhang J."/>
            <person name="Zhao Z."/>
            <person name="Zhou C."/>
            <person name="Zhu D."/>
            <person name="Lee S."/>
            <person name="Bess C."/>
            <person name="Blankenburg K."/>
            <person name="Forbes L."/>
            <person name="Fu Q."/>
            <person name="Gubbala S."/>
            <person name="Hirani K."/>
            <person name="Jayaseelan J.C."/>
            <person name="Lara F."/>
            <person name="Munidasa M."/>
            <person name="Palculict T."/>
            <person name="Patil S."/>
            <person name="Pu L.-L."/>
            <person name="Saada N."/>
            <person name="Tang L."/>
            <person name="Weissenberger G."/>
            <person name="Zhu Y."/>
            <person name="Hemphill L."/>
            <person name="Shang Y."/>
            <person name="Youmans B."/>
            <person name="Ayvaz T."/>
            <person name="Ross M."/>
            <person name="Santibanez J."/>
            <person name="Aqrawi P."/>
            <person name="Gross S."/>
            <person name="Joshi V."/>
            <person name="Fowler G."/>
            <person name="Nazareth L."/>
            <person name="Reid J."/>
            <person name="Worley K."/>
            <person name="Petrosino J."/>
            <person name="Highlander S."/>
            <person name="Gibbs R."/>
        </authorList>
    </citation>
    <scope>NUCLEOTIDE SEQUENCE [LARGE SCALE GENOMIC DNA]</scope>
    <source>
        <strain evidence="3">DSM 20601</strain>
    </source>
</reference>
<keyword evidence="4" id="KW-1185">Reference proteome</keyword>
<dbReference type="eggNOG" id="COG1234">
    <property type="taxonomic scope" value="Bacteria"/>
</dbReference>
<keyword evidence="1" id="KW-0862">Zinc</keyword>
<keyword evidence="3" id="KW-0378">Hydrolase</keyword>
<dbReference type="Proteomes" id="UP000010119">
    <property type="component" value="Unassembled WGS sequence"/>
</dbReference>
<organism evidence="3 4">
    <name type="scientific">Listeria grayi DSM 20601</name>
    <dbReference type="NCBI Taxonomy" id="525367"/>
    <lineage>
        <taxon>Bacteria</taxon>
        <taxon>Bacillati</taxon>
        <taxon>Bacillota</taxon>
        <taxon>Bacilli</taxon>
        <taxon>Bacillales</taxon>
        <taxon>Listeriaceae</taxon>
        <taxon>Listeria</taxon>
    </lineage>
</organism>
<dbReference type="Gene3D" id="3.60.15.10">
    <property type="entry name" value="Ribonuclease Z/Hydroxyacylglutathione hydrolase-like"/>
    <property type="match status" value="1"/>
</dbReference>
<dbReference type="PANTHER" id="PTHR46018:SF4">
    <property type="entry name" value="METALLO-HYDROLASE YHFI-RELATED"/>
    <property type="match status" value="1"/>
</dbReference>
<dbReference type="Pfam" id="PF12706">
    <property type="entry name" value="Lactamase_B_2"/>
    <property type="match status" value="1"/>
</dbReference>
<evidence type="ECO:0000259" key="2">
    <source>
        <dbReference type="SMART" id="SM00849"/>
    </source>
</evidence>
<evidence type="ECO:0000256" key="1">
    <source>
        <dbReference type="ARBA" id="ARBA00022833"/>
    </source>
</evidence>
<gene>
    <name evidence="3" type="ORF">HMPREF0556_11839</name>
</gene>
<proteinExistence type="predicted"/>
<dbReference type="PANTHER" id="PTHR46018">
    <property type="entry name" value="ZINC PHOSPHODIESTERASE ELAC PROTEIN 1"/>
    <property type="match status" value="1"/>
</dbReference>
<evidence type="ECO:0000313" key="4">
    <source>
        <dbReference type="Proteomes" id="UP000010119"/>
    </source>
</evidence>
<dbReference type="GO" id="GO:0042781">
    <property type="term" value="F:3'-tRNA processing endoribonuclease activity"/>
    <property type="evidence" value="ECO:0007669"/>
    <property type="project" value="TreeGrafter"/>
</dbReference>
<dbReference type="InterPro" id="IPR001279">
    <property type="entry name" value="Metallo-B-lactamas"/>
</dbReference>
<accession>D7V0S2</accession>
<dbReference type="InterPro" id="IPR036866">
    <property type="entry name" value="RibonucZ/Hydroxyglut_hydro"/>
</dbReference>
<dbReference type="HOGENOM" id="CLU_031317_3_1_9"/>
<sequence>MVLIFFLLYDRGKHNKRKEVIHMKLTVFGQWGGYPIANEGTSSYLIEEDGFQLLMDVGASAVSIMQNYTQPETIDAAIISHYHPDHIADVGILQHIRLLSKQTPKPEVLPIYGHQEDEKYKLLAMEGVTEFRAYSGNEPIEIGPFKITFLKTIHPVPCYAFRIEAGGKVLVYTADSAYQESFIPFADKADLLITDTNFFQDMAGKSKVHMASTEVGELAQKAGTRHLLLSHLPQVGDLSKLKAEAESKYSGKITIATKGLTIEI</sequence>